<evidence type="ECO:0008006" key="3">
    <source>
        <dbReference type="Google" id="ProtNLM"/>
    </source>
</evidence>
<evidence type="ECO:0000313" key="2">
    <source>
        <dbReference type="Proteomes" id="UP001183176"/>
    </source>
</evidence>
<organism evidence="1 2">
    <name type="scientific">Jatrophihabitans lederbergiae</name>
    <dbReference type="NCBI Taxonomy" id="3075547"/>
    <lineage>
        <taxon>Bacteria</taxon>
        <taxon>Bacillati</taxon>
        <taxon>Actinomycetota</taxon>
        <taxon>Actinomycetes</taxon>
        <taxon>Jatrophihabitantales</taxon>
        <taxon>Jatrophihabitantaceae</taxon>
        <taxon>Jatrophihabitans</taxon>
    </lineage>
</organism>
<name>A0ABU2JEL4_9ACTN</name>
<dbReference type="Proteomes" id="UP001183176">
    <property type="component" value="Unassembled WGS sequence"/>
</dbReference>
<dbReference type="RefSeq" id="WP_311424587.1">
    <property type="nucleotide sequence ID" value="NZ_JAVREH010000039.1"/>
</dbReference>
<reference evidence="2" key="1">
    <citation type="submission" date="2023-07" db="EMBL/GenBank/DDBJ databases">
        <title>30 novel species of actinomycetes from the DSMZ collection.</title>
        <authorList>
            <person name="Nouioui I."/>
        </authorList>
    </citation>
    <scope>NUCLEOTIDE SEQUENCE [LARGE SCALE GENOMIC DNA]</scope>
    <source>
        <strain evidence="2">DSM 44399</strain>
    </source>
</reference>
<comment type="caution">
    <text evidence="1">The sequence shown here is derived from an EMBL/GenBank/DDBJ whole genome shotgun (WGS) entry which is preliminary data.</text>
</comment>
<proteinExistence type="predicted"/>
<evidence type="ECO:0000313" key="1">
    <source>
        <dbReference type="EMBL" id="MDT0263440.1"/>
    </source>
</evidence>
<gene>
    <name evidence="1" type="ORF">RM423_18820</name>
</gene>
<dbReference type="EMBL" id="JAVREH010000039">
    <property type="protein sequence ID" value="MDT0263440.1"/>
    <property type="molecule type" value="Genomic_DNA"/>
</dbReference>
<sequence length="323" mass="35951">MYAELTALMDLGDEPGWDFGGYPYGLEPLTLPYPAHEDVHDDQPSTATLALACWRVADQLQSLRQAAVPPPESPEKLDRFRWITGHQISFIAWRMAAQLLAEIDRGRQPTAATVAEISTYVDVYSAMLIYSGSCTSRRYHDHIRPSMQLHHPGFSGSWAPDYVPIRHLLRGRLEPLHQAPNSDQLRHAVDVNIAVHEWIAEKLVPDGVSLLRGTSQSAVHQGARLLNQLYDNYFMTNRGETSRSGITAQLLRRVSAVVQDIQANGLTTDQEIAELPVDLRACARATCSILLDASRRSVGRPALVGLQLARRHQAMGRTPARQL</sequence>
<keyword evidence="2" id="KW-1185">Reference proteome</keyword>
<protein>
    <recommendedName>
        <fullName evidence="3">L-tyrosine 3-hydroxylase</fullName>
    </recommendedName>
</protein>
<accession>A0ABU2JEL4</accession>